<evidence type="ECO:0000259" key="4">
    <source>
        <dbReference type="PROSITE" id="PS51202"/>
    </source>
</evidence>
<dbReference type="RefSeq" id="WP_078716904.1">
    <property type="nucleotide sequence ID" value="NZ_FUYC01000004.1"/>
</dbReference>
<evidence type="ECO:0000313" key="6">
    <source>
        <dbReference type="Proteomes" id="UP000190027"/>
    </source>
</evidence>
<dbReference type="EMBL" id="FUYC01000004">
    <property type="protein sequence ID" value="SKA80313.1"/>
    <property type="molecule type" value="Genomic_DNA"/>
</dbReference>
<keyword evidence="2" id="KW-1133">Transmembrane helix</keyword>
<dbReference type="InterPro" id="IPR050721">
    <property type="entry name" value="Trk_Ktr_HKT_K-transport"/>
</dbReference>
<dbReference type="STRING" id="1121449.SAMN02745704_01331"/>
<dbReference type="OrthoDB" id="9781411at2"/>
<dbReference type="PROSITE" id="PS51202">
    <property type="entry name" value="RCK_C"/>
    <property type="match status" value="1"/>
</dbReference>
<dbReference type="GO" id="GO:0008324">
    <property type="term" value="F:monoatomic cation transmembrane transporter activity"/>
    <property type="evidence" value="ECO:0007669"/>
    <property type="project" value="InterPro"/>
</dbReference>
<feature type="domain" description="RCK N-terminal" evidence="3">
    <location>
        <begin position="123"/>
        <end position="240"/>
    </location>
</feature>
<feature type="transmembrane region" description="Helical" evidence="2">
    <location>
        <begin position="49"/>
        <end position="66"/>
    </location>
</feature>
<evidence type="ECO:0000256" key="2">
    <source>
        <dbReference type="SAM" id="Phobius"/>
    </source>
</evidence>
<feature type="transmembrane region" description="Helical" evidence="2">
    <location>
        <begin position="78"/>
        <end position="102"/>
    </location>
</feature>
<dbReference type="AlphaFoldDB" id="A0A1T4WSG4"/>
<dbReference type="Pfam" id="PF02080">
    <property type="entry name" value="TrkA_C"/>
    <property type="match status" value="1"/>
</dbReference>
<protein>
    <submittedName>
        <fullName evidence="5">Voltage-gated potassium channel</fullName>
    </submittedName>
</protein>
<feature type="transmembrane region" description="Helical" evidence="2">
    <location>
        <begin position="20"/>
        <end position="43"/>
    </location>
</feature>
<dbReference type="Gene3D" id="3.40.50.720">
    <property type="entry name" value="NAD(P)-binding Rossmann-like Domain"/>
    <property type="match status" value="1"/>
</dbReference>
<dbReference type="PANTHER" id="PTHR43833">
    <property type="entry name" value="POTASSIUM CHANNEL PROTEIN 2-RELATED-RELATED"/>
    <property type="match status" value="1"/>
</dbReference>
<dbReference type="GO" id="GO:0005886">
    <property type="term" value="C:plasma membrane"/>
    <property type="evidence" value="ECO:0007669"/>
    <property type="project" value="UniProtKB-SubCell"/>
</dbReference>
<keyword evidence="5" id="KW-0813">Transport</keyword>
<evidence type="ECO:0000313" key="5">
    <source>
        <dbReference type="EMBL" id="SKA80313.1"/>
    </source>
</evidence>
<dbReference type="InterPro" id="IPR013099">
    <property type="entry name" value="K_chnl_dom"/>
</dbReference>
<dbReference type="SUPFAM" id="SSF116726">
    <property type="entry name" value="TrkA C-terminal domain-like"/>
    <property type="match status" value="1"/>
</dbReference>
<dbReference type="SUPFAM" id="SSF51735">
    <property type="entry name" value="NAD(P)-binding Rossmann-fold domains"/>
    <property type="match status" value="1"/>
</dbReference>
<proteinExistence type="predicted"/>
<accession>A0A1T4WSG4</accession>
<dbReference type="InterPro" id="IPR003148">
    <property type="entry name" value="RCK_N"/>
</dbReference>
<dbReference type="GO" id="GO:0006813">
    <property type="term" value="P:potassium ion transport"/>
    <property type="evidence" value="ECO:0007669"/>
    <property type="project" value="InterPro"/>
</dbReference>
<evidence type="ECO:0000259" key="3">
    <source>
        <dbReference type="PROSITE" id="PS51201"/>
    </source>
</evidence>
<keyword evidence="5" id="KW-0406">Ion transport</keyword>
<gene>
    <name evidence="5" type="ORF">SAMN02745704_01331</name>
</gene>
<dbReference type="PROSITE" id="PS51201">
    <property type="entry name" value="RCK_N"/>
    <property type="match status" value="1"/>
</dbReference>
<comment type="subcellular location">
    <subcellularLocation>
        <location evidence="1">Cell membrane</location>
        <topology evidence="1">Multi-pass membrane protein</topology>
    </subcellularLocation>
</comment>
<feature type="domain" description="RCK C-terminal" evidence="4">
    <location>
        <begin position="259"/>
        <end position="347"/>
    </location>
</feature>
<dbReference type="SUPFAM" id="SSF81324">
    <property type="entry name" value="Voltage-gated potassium channels"/>
    <property type="match status" value="1"/>
</dbReference>
<keyword evidence="6" id="KW-1185">Reference proteome</keyword>
<dbReference type="Pfam" id="PF07885">
    <property type="entry name" value="Ion_trans_2"/>
    <property type="match status" value="1"/>
</dbReference>
<dbReference type="PANTHER" id="PTHR43833:SF9">
    <property type="entry name" value="POTASSIUM CHANNEL PROTEIN YUGO-RELATED"/>
    <property type="match status" value="1"/>
</dbReference>
<reference evidence="5 6" key="1">
    <citation type="submission" date="2017-02" db="EMBL/GenBank/DDBJ databases">
        <authorList>
            <person name="Peterson S.W."/>
        </authorList>
    </citation>
    <scope>NUCLEOTIDE SEQUENCE [LARGE SCALE GENOMIC DNA]</scope>
    <source>
        <strain evidence="5 6">DSM 16080</strain>
    </source>
</reference>
<dbReference type="Gene3D" id="3.30.70.1450">
    <property type="entry name" value="Regulator of K+ conductance, C-terminal domain"/>
    <property type="match status" value="1"/>
</dbReference>
<sequence>MSFQTVNRRLFELKQRMGTFWNLVMGSFLLLLIFLFGIVGFMFLEGWDFVSSFYMVVITLSTVGYGEVHPLSQMGRMFAALLIMSGVGGFMYIVASFSQILLEGRLQVLWGKRRMQKAIGRLEDHFIVCGYGRIGSVVVQEIRNEGFVPVVLEQNTELIQKLELEGVLCVEGDATDDELLLSVGLRKAKALISALSSEAANVYVTLTARQLCPELTIIARASQKAHISRLKLAGADRVVMPHLIGGVRMAQNVLRPTVTNFLELAMQDEIDLQMEELLVPLQSSLGGKNLIESEIRPRYSLIIIAIKKSNGEMRFNPGPQEVIQGGDTLLMVGQRSNLQQMRHDLYGAENCS</sequence>
<dbReference type="Pfam" id="PF02254">
    <property type="entry name" value="TrkA_N"/>
    <property type="match status" value="1"/>
</dbReference>
<dbReference type="InterPro" id="IPR006037">
    <property type="entry name" value="RCK_C"/>
</dbReference>
<dbReference type="InterPro" id="IPR036721">
    <property type="entry name" value="RCK_C_sf"/>
</dbReference>
<dbReference type="Proteomes" id="UP000190027">
    <property type="component" value="Unassembled WGS sequence"/>
</dbReference>
<dbReference type="Gene3D" id="1.10.287.70">
    <property type="match status" value="1"/>
</dbReference>
<organism evidence="5 6">
    <name type="scientific">Paucidesulfovibrio gracilis DSM 16080</name>
    <dbReference type="NCBI Taxonomy" id="1121449"/>
    <lineage>
        <taxon>Bacteria</taxon>
        <taxon>Pseudomonadati</taxon>
        <taxon>Thermodesulfobacteriota</taxon>
        <taxon>Desulfovibrionia</taxon>
        <taxon>Desulfovibrionales</taxon>
        <taxon>Desulfovibrionaceae</taxon>
        <taxon>Paucidesulfovibrio</taxon>
    </lineage>
</organism>
<keyword evidence="2" id="KW-0472">Membrane</keyword>
<evidence type="ECO:0000256" key="1">
    <source>
        <dbReference type="ARBA" id="ARBA00004651"/>
    </source>
</evidence>
<keyword evidence="2" id="KW-0812">Transmembrane</keyword>
<dbReference type="InterPro" id="IPR036291">
    <property type="entry name" value="NAD(P)-bd_dom_sf"/>
</dbReference>
<name>A0A1T4WSG4_9BACT</name>
<keyword evidence="5" id="KW-0407">Ion channel</keyword>